<sequence>MENTKYQTVEEIMLVSGETIARMLDITEEKFDKLVNTGVFFCPTYQVGNLKRYSLNDVVVFINGCKLPEGNRYVAPVRHVKQY</sequence>
<organism evidence="1 2">
    <name type="scientific">Photobacterium pectinilyticum</name>
    <dbReference type="NCBI Taxonomy" id="2906793"/>
    <lineage>
        <taxon>Bacteria</taxon>
        <taxon>Pseudomonadati</taxon>
        <taxon>Pseudomonadota</taxon>
        <taxon>Gammaproteobacteria</taxon>
        <taxon>Vibrionales</taxon>
        <taxon>Vibrionaceae</taxon>
        <taxon>Photobacterium</taxon>
    </lineage>
</organism>
<dbReference type="Proteomes" id="UP001524460">
    <property type="component" value="Unassembled WGS sequence"/>
</dbReference>
<evidence type="ECO:0008006" key="3">
    <source>
        <dbReference type="Google" id="ProtNLM"/>
    </source>
</evidence>
<keyword evidence="2" id="KW-1185">Reference proteome</keyword>
<evidence type="ECO:0000313" key="1">
    <source>
        <dbReference type="EMBL" id="MCQ1058882.1"/>
    </source>
</evidence>
<dbReference type="RefSeq" id="WP_255042908.1">
    <property type="nucleotide sequence ID" value="NZ_JANEYT010000025.1"/>
</dbReference>
<protein>
    <recommendedName>
        <fullName evidence="3">DNA-binding protein</fullName>
    </recommendedName>
</protein>
<accession>A0ABT1N2B7</accession>
<proteinExistence type="predicted"/>
<reference evidence="1 2" key="1">
    <citation type="submission" date="2022-07" db="EMBL/GenBank/DDBJ databases">
        <title>Photobacterium pectinilyticum sp. nov., a marine bacterium isolated from surface seawater of Qingdao offshore.</title>
        <authorList>
            <person name="Wang X."/>
        </authorList>
    </citation>
    <scope>NUCLEOTIDE SEQUENCE [LARGE SCALE GENOMIC DNA]</scope>
    <source>
        <strain evidence="1 2">ZSDE20</strain>
    </source>
</reference>
<evidence type="ECO:0000313" key="2">
    <source>
        <dbReference type="Proteomes" id="UP001524460"/>
    </source>
</evidence>
<name>A0ABT1N2B7_9GAMM</name>
<dbReference type="EMBL" id="JANEYT010000025">
    <property type="protein sequence ID" value="MCQ1058882.1"/>
    <property type="molecule type" value="Genomic_DNA"/>
</dbReference>
<comment type="caution">
    <text evidence="1">The sequence shown here is derived from an EMBL/GenBank/DDBJ whole genome shotgun (WGS) entry which is preliminary data.</text>
</comment>
<gene>
    <name evidence="1" type="ORF">NHN17_12535</name>
</gene>